<accession>A0A419R626</accession>
<reference evidence="2 3" key="1">
    <citation type="submission" date="2018-09" db="EMBL/GenBank/DDBJ databases">
        <title>Altererythrobacter sp.Ery1 and Ery12, the genome sequencing of novel strains in genus Alterythrobacter.</title>
        <authorList>
            <person name="Cheng H."/>
            <person name="Wu Y.-H."/>
            <person name="Fang C."/>
            <person name="Xu X.-W."/>
        </authorList>
    </citation>
    <scope>NUCLEOTIDE SEQUENCE [LARGE SCALE GENOMIC DNA]</scope>
    <source>
        <strain evidence="2 3">Ery12</strain>
    </source>
</reference>
<gene>
    <name evidence="2" type="ORF">D6858_00350</name>
</gene>
<evidence type="ECO:0000313" key="2">
    <source>
        <dbReference type="EMBL" id="RJX71130.1"/>
    </source>
</evidence>
<keyword evidence="3" id="KW-1185">Reference proteome</keyword>
<comment type="caution">
    <text evidence="2">The sequence shown here is derived from an EMBL/GenBank/DDBJ whole genome shotgun (WGS) entry which is preliminary data.</text>
</comment>
<dbReference type="Proteomes" id="UP000284322">
    <property type="component" value="Unassembled WGS sequence"/>
</dbReference>
<sequence length="599" mass="67177">MKFASSIAAIALLATVPLHAADRPAAEPDSVAQAAPMASAADRALRALYTEYWNWQVADGGWIEQADGSVEPGPTIPSVTPKANRARAAKAAEFLRRLEGIDTASLSPTERDNADVLRAVLQEAIGDARFSEWEMPFDSDSNFWSYWDARGGFQTVAEYDNYIARIKQLPRYFAEQEANARAGLKRGFSVPKVTLTGRDASLAAYVVDDPEKSPFWNAFRQMPARFSDADRKRLMDAGRAAIAQQVTPAYAALLDFIRREYVPQARTTLAAEAMPDGKAYYRQQIRQYTTLDLTAEHIHRIGLREVARIEQQMQAVMDEMGFKGTIARFTEHLRTDPKYIAKTPDELMGVSAYAVKRVDGKIADYFGFLPRRRFTIRPVPDAIAPFYTAGRGGLDACLMNTYDLPSRPLYNIPVLTLHECEPGHSFQAAFQTEVGGDIPQFRRNVYFSGMGEGWGLYTEYLGNEMGIYRTPEERFGQLSYSMWRAARLVIDTGIHHYGWSRDKAIAYLADRTALSRHEVETEVDRYISWPGQALAYKLGEMTILRLRAKAEDALGDRFDIRKFHDVVLSLGSVPLPTLERRIDDFIADGGQGLPGVDYN</sequence>
<feature type="signal peptide" evidence="1">
    <location>
        <begin position="1"/>
        <end position="20"/>
    </location>
</feature>
<dbReference type="RefSeq" id="WP_120105929.1">
    <property type="nucleotide sequence ID" value="NZ_RAHJ01000003.1"/>
</dbReference>
<dbReference type="AlphaFoldDB" id="A0A419R626"/>
<dbReference type="InterPro" id="IPR010281">
    <property type="entry name" value="DUF885"/>
</dbReference>
<dbReference type="PANTHER" id="PTHR33361">
    <property type="entry name" value="GLR0591 PROTEIN"/>
    <property type="match status" value="1"/>
</dbReference>
<dbReference type="EMBL" id="RAHJ01000003">
    <property type="protein sequence ID" value="RJX71130.1"/>
    <property type="molecule type" value="Genomic_DNA"/>
</dbReference>
<name>A0A419R626_9SPHN</name>
<evidence type="ECO:0000256" key="1">
    <source>
        <dbReference type="SAM" id="SignalP"/>
    </source>
</evidence>
<dbReference type="OrthoDB" id="9763405at2"/>
<proteinExistence type="predicted"/>
<organism evidence="2 3">
    <name type="scientific">Tsuneonella suprasediminis</name>
    <dbReference type="NCBI Taxonomy" id="2306996"/>
    <lineage>
        <taxon>Bacteria</taxon>
        <taxon>Pseudomonadati</taxon>
        <taxon>Pseudomonadota</taxon>
        <taxon>Alphaproteobacteria</taxon>
        <taxon>Sphingomonadales</taxon>
        <taxon>Erythrobacteraceae</taxon>
        <taxon>Tsuneonella</taxon>
    </lineage>
</organism>
<feature type="chain" id="PRO_5019102238" evidence="1">
    <location>
        <begin position="21"/>
        <end position="599"/>
    </location>
</feature>
<dbReference type="PANTHER" id="PTHR33361:SF2">
    <property type="entry name" value="DUF885 DOMAIN-CONTAINING PROTEIN"/>
    <property type="match status" value="1"/>
</dbReference>
<dbReference type="Pfam" id="PF05960">
    <property type="entry name" value="DUF885"/>
    <property type="match status" value="1"/>
</dbReference>
<protein>
    <submittedName>
        <fullName evidence="2">DUF885 family protein</fullName>
    </submittedName>
</protein>
<keyword evidence="1" id="KW-0732">Signal</keyword>
<evidence type="ECO:0000313" key="3">
    <source>
        <dbReference type="Proteomes" id="UP000284322"/>
    </source>
</evidence>